<dbReference type="EMBL" id="CM010715">
    <property type="protein sequence ID" value="RZC43584.1"/>
    <property type="molecule type" value="Genomic_DNA"/>
</dbReference>
<keyword evidence="2" id="KW-1185">Reference proteome</keyword>
<evidence type="ECO:0000313" key="2">
    <source>
        <dbReference type="Proteomes" id="UP000316621"/>
    </source>
</evidence>
<protein>
    <submittedName>
        <fullName evidence="1">Uncharacterized protein</fullName>
    </submittedName>
</protein>
<sequence length="149" mass="17139">MVETIVGRPSRDMVFLSESEYVEWLAAESVSSMGGMGKTNHEYIHLRNGVTQPEAYGDEPEDDEFMYNIMKSVASTYQQRQIWCELSTHDSYWHKDRDEAVEAVATGVRPLTSVEDSRVFHICKIGYRDTVERNSSPMKHRICVKLDLT</sequence>
<accession>A0A4Y7I4B3</accession>
<organism evidence="1 2">
    <name type="scientific">Papaver somniferum</name>
    <name type="common">Opium poppy</name>
    <dbReference type="NCBI Taxonomy" id="3469"/>
    <lineage>
        <taxon>Eukaryota</taxon>
        <taxon>Viridiplantae</taxon>
        <taxon>Streptophyta</taxon>
        <taxon>Embryophyta</taxon>
        <taxon>Tracheophyta</taxon>
        <taxon>Spermatophyta</taxon>
        <taxon>Magnoliopsida</taxon>
        <taxon>Ranunculales</taxon>
        <taxon>Papaveraceae</taxon>
        <taxon>Papaveroideae</taxon>
        <taxon>Papaver</taxon>
    </lineage>
</organism>
<reference evidence="1 2" key="1">
    <citation type="journal article" date="2018" name="Science">
        <title>The opium poppy genome and morphinan production.</title>
        <authorList>
            <person name="Guo L."/>
            <person name="Winzer T."/>
            <person name="Yang X."/>
            <person name="Li Y."/>
            <person name="Ning Z."/>
            <person name="He Z."/>
            <person name="Teodor R."/>
            <person name="Lu Y."/>
            <person name="Bowser T.A."/>
            <person name="Graham I.A."/>
            <person name="Ye K."/>
        </authorList>
    </citation>
    <scope>NUCLEOTIDE SEQUENCE [LARGE SCALE GENOMIC DNA]</scope>
    <source>
        <strain evidence="2">cv. HN1</strain>
        <tissue evidence="1">Leaves</tissue>
    </source>
</reference>
<name>A0A4Y7I4B3_PAPSO</name>
<dbReference type="Gramene" id="RZC43584">
    <property type="protein sequence ID" value="RZC43584"/>
    <property type="gene ID" value="C5167_036540"/>
</dbReference>
<dbReference type="Proteomes" id="UP000316621">
    <property type="component" value="Chromosome 1"/>
</dbReference>
<gene>
    <name evidence="1" type="ORF">C5167_036540</name>
</gene>
<evidence type="ECO:0000313" key="1">
    <source>
        <dbReference type="EMBL" id="RZC43584.1"/>
    </source>
</evidence>
<dbReference type="AlphaFoldDB" id="A0A4Y7I4B3"/>
<proteinExistence type="predicted"/>